<dbReference type="InterPro" id="IPR014954">
    <property type="entry name" value="DUF1825"/>
</dbReference>
<dbReference type="AlphaFoldDB" id="A0A2V3IYS1"/>
<name>A0A2V3IYS1_9FLOR</name>
<dbReference type="OrthoDB" id="10263385at2759"/>
<comment type="caution">
    <text evidence="1">The sequence shown here is derived from an EMBL/GenBank/DDBJ whole genome shotgun (WGS) entry which is preliminary data.</text>
</comment>
<dbReference type="Pfam" id="PF08855">
    <property type="entry name" value="DUF1825"/>
    <property type="match status" value="1"/>
</dbReference>
<accession>A0A2V3IYS1</accession>
<keyword evidence="2" id="KW-1185">Reference proteome</keyword>
<gene>
    <name evidence="1" type="ORF">BWQ96_03936</name>
</gene>
<evidence type="ECO:0000313" key="1">
    <source>
        <dbReference type="EMBL" id="PXF46280.1"/>
    </source>
</evidence>
<dbReference type="STRING" id="448386.A0A2V3IYS1"/>
<dbReference type="Proteomes" id="UP000247409">
    <property type="component" value="Unassembled WGS sequence"/>
</dbReference>
<evidence type="ECO:0000313" key="2">
    <source>
        <dbReference type="Proteomes" id="UP000247409"/>
    </source>
</evidence>
<organism evidence="1 2">
    <name type="scientific">Gracilariopsis chorda</name>
    <dbReference type="NCBI Taxonomy" id="448386"/>
    <lineage>
        <taxon>Eukaryota</taxon>
        <taxon>Rhodophyta</taxon>
        <taxon>Florideophyceae</taxon>
        <taxon>Rhodymeniophycidae</taxon>
        <taxon>Gracilariales</taxon>
        <taxon>Gracilariaceae</taxon>
        <taxon>Gracilariopsis</taxon>
    </lineage>
</organism>
<protein>
    <submittedName>
        <fullName evidence="1">Uncharacterized protein</fullName>
    </submittedName>
</protein>
<sequence length="116" mass="13595">MGPFFPDFSDSKLMKSEIVRKEMGSLERDYAELAKLGTRYESFDPQGKELYIESALDVVDRFAIFLTRLKLSEEFSAQMFIKQYSVRLQEYGLTINSLIENTKKSLEMMREEIPKM</sequence>
<proteinExistence type="predicted"/>
<dbReference type="EMBL" id="NBIV01000041">
    <property type="protein sequence ID" value="PXF46280.1"/>
    <property type="molecule type" value="Genomic_DNA"/>
</dbReference>
<reference evidence="1 2" key="1">
    <citation type="journal article" date="2018" name="Mol. Biol. Evol.">
        <title>Analysis of the draft genome of the red seaweed Gracilariopsis chorda provides insights into genome size evolution in Rhodophyta.</title>
        <authorList>
            <person name="Lee J."/>
            <person name="Yang E.C."/>
            <person name="Graf L."/>
            <person name="Yang J.H."/>
            <person name="Qiu H."/>
            <person name="Zel Zion U."/>
            <person name="Chan C.X."/>
            <person name="Stephens T.G."/>
            <person name="Weber A.P.M."/>
            <person name="Boo G.H."/>
            <person name="Boo S.M."/>
            <person name="Kim K.M."/>
            <person name="Shin Y."/>
            <person name="Jung M."/>
            <person name="Lee S.J."/>
            <person name="Yim H.S."/>
            <person name="Lee J.H."/>
            <person name="Bhattacharya D."/>
            <person name="Yoon H.S."/>
        </authorList>
    </citation>
    <scope>NUCLEOTIDE SEQUENCE [LARGE SCALE GENOMIC DNA]</scope>
    <source>
        <strain evidence="1 2">SKKU-2015</strain>
        <tissue evidence="1">Whole body</tissue>
    </source>
</reference>